<dbReference type="OrthoDB" id="8410640at2"/>
<dbReference type="Gene3D" id="3.30.1950.10">
    <property type="entry name" value="wza like domain"/>
    <property type="match status" value="1"/>
</dbReference>
<dbReference type="InterPro" id="IPR049712">
    <property type="entry name" value="Poly_export"/>
</dbReference>
<dbReference type="InterPro" id="IPR003715">
    <property type="entry name" value="Poly_export_N"/>
</dbReference>
<feature type="domain" description="Soluble ligand binding" evidence="3">
    <location>
        <begin position="127"/>
        <end position="180"/>
    </location>
</feature>
<accession>A0A502CCG7</accession>
<evidence type="ECO:0000313" key="5">
    <source>
        <dbReference type="Proteomes" id="UP000318413"/>
    </source>
</evidence>
<dbReference type="EMBL" id="RCZK01000010">
    <property type="protein sequence ID" value="TPG10847.1"/>
    <property type="molecule type" value="Genomic_DNA"/>
</dbReference>
<keyword evidence="5" id="KW-1185">Reference proteome</keyword>
<dbReference type="GO" id="GO:0015159">
    <property type="term" value="F:polysaccharide transmembrane transporter activity"/>
    <property type="evidence" value="ECO:0007669"/>
    <property type="project" value="InterPro"/>
</dbReference>
<gene>
    <name evidence="4" type="ORF">EAH84_12265</name>
</gene>
<reference evidence="4 5" key="1">
    <citation type="journal article" date="2019" name="Environ. Microbiol.">
        <title>Species interactions and distinct microbial communities in high Arctic permafrost affected cryosols are associated with the CH4 and CO2 gas fluxes.</title>
        <authorList>
            <person name="Altshuler I."/>
            <person name="Hamel J."/>
            <person name="Turney S."/>
            <person name="Magnuson E."/>
            <person name="Levesque R."/>
            <person name="Greer C."/>
            <person name="Whyte L.G."/>
        </authorList>
    </citation>
    <scope>NUCLEOTIDE SEQUENCE [LARGE SCALE GENOMIC DNA]</scope>
    <source>
        <strain evidence="4 5">S5.1</strain>
    </source>
</reference>
<dbReference type="PROSITE" id="PS51257">
    <property type="entry name" value="PROKAR_LIPOPROTEIN"/>
    <property type="match status" value="1"/>
</dbReference>
<dbReference type="Pfam" id="PF10531">
    <property type="entry name" value="SLBB"/>
    <property type="match status" value="1"/>
</dbReference>
<dbReference type="PANTHER" id="PTHR33619">
    <property type="entry name" value="POLYSACCHARIDE EXPORT PROTEIN GFCE-RELATED"/>
    <property type="match status" value="1"/>
</dbReference>
<feature type="domain" description="Polysaccharide export protein N-terminal" evidence="2">
    <location>
        <begin position="47"/>
        <end position="120"/>
    </location>
</feature>
<name>A0A502CCG7_9SPHN</name>
<comment type="caution">
    <text evidence="4">The sequence shown here is derived from an EMBL/GenBank/DDBJ whole genome shotgun (WGS) entry which is preliminary data.</text>
</comment>
<dbReference type="Proteomes" id="UP000318413">
    <property type="component" value="Unassembled WGS sequence"/>
</dbReference>
<proteinExistence type="predicted"/>
<evidence type="ECO:0000313" key="4">
    <source>
        <dbReference type="EMBL" id="TPG10847.1"/>
    </source>
</evidence>
<dbReference type="AlphaFoldDB" id="A0A502CCG7"/>
<evidence type="ECO:0000259" key="3">
    <source>
        <dbReference type="Pfam" id="PF10531"/>
    </source>
</evidence>
<sequence>MRFLVPVLSGALILTGCATDRIRPVPGLELIESAELPKPSRADLVAPDRESLIGPLDTLGIDVYGVPSLSLETKVDSSGRISMPVVGVIDARGMTSLELQRFIEDRLRKYVKNPTVTVNVRSSVSQVVTVDGSVIEPGLFPVTNQTTLMRAIALAKGLSEFGKLDDVVVLRTVNNQRMAGLYNLGAIRRGVYPDPAIYANDVVIVGDSPSRRLFKSLVSLAPVLTAPLIVLLQNRSKTN</sequence>
<protein>
    <submittedName>
        <fullName evidence="4">Polysaccharide export protein</fullName>
    </submittedName>
</protein>
<organism evidence="4 5">
    <name type="scientific">Sphingomonas oligophenolica</name>
    <dbReference type="NCBI Taxonomy" id="301154"/>
    <lineage>
        <taxon>Bacteria</taxon>
        <taxon>Pseudomonadati</taxon>
        <taxon>Pseudomonadota</taxon>
        <taxon>Alphaproteobacteria</taxon>
        <taxon>Sphingomonadales</taxon>
        <taxon>Sphingomonadaceae</taxon>
        <taxon>Sphingomonas</taxon>
    </lineage>
</organism>
<dbReference type="Pfam" id="PF02563">
    <property type="entry name" value="Poly_export"/>
    <property type="match status" value="1"/>
</dbReference>
<evidence type="ECO:0000256" key="1">
    <source>
        <dbReference type="ARBA" id="ARBA00022729"/>
    </source>
</evidence>
<dbReference type="PANTHER" id="PTHR33619:SF3">
    <property type="entry name" value="POLYSACCHARIDE EXPORT PROTEIN GFCE-RELATED"/>
    <property type="match status" value="1"/>
</dbReference>
<keyword evidence="1" id="KW-0732">Signal</keyword>
<dbReference type="InterPro" id="IPR019554">
    <property type="entry name" value="Soluble_ligand-bd"/>
</dbReference>
<evidence type="ECO:0000259" key="2">
    <source>
        <dbReference type="Pfam" id="PF02563"/>
    </source>
</evidence>